<dbReference type="PANTHER" id="PTHR10177">
    <property type="entry name" value="CYCLINS"/>
    <property type="match status" value="1"/>
</dbReference>
<dbReference type="CDD" id="cd20519">
    <property type="entry name" value="CYCLIN_CCNE_rpt1"/>
    <property type="match status" value="1"/>
</dbReference>
<evidence type="ECO:0000256" key="6">
    <source>
        <dbReference type="SAM" id="MobiDB-lite"/>
    </source>
</evidence>
<dbReference type="GeneTree" id="ENSGT00940000156256"/>
<dbReference type="InterPro" id="IPR036915">
    <property type="entry name" value="Cyclin-like_sf"/>
</dbReference>
<dbReference type="Gene3D" id="1.10.472.10">
    <property type="entry name" value="Cyclin-like"/>
    <property type="match status" value="1"/>
</dbReference>
<dbReference type="SUPFAM" id="SSF47954">
    <property type="entry name" value="Cyclin-like"/>
    <property type="match status" value="1"/>
</dbReference>
<dbReference type="AlphaFoldDB" id="A0A8C4N902"/>
<dbReference type="Ensembl" id="ENSEBUT00000004652.1">
    <property type="protein sequence ID" value="ENSEBUP00000004228.1"/>
    <property type="gene ID" value="ENSEBUG00000002977.1"/>
</dbReference>
<keyword evidence="2" id="KW-0132">Cell division</keyword>
<evidence type="ECO:0000256" key="4">
    <source>
        <dbReference type="ARBA" id="ARBA00023306"/>
    </source>
</evidence>
<dbReference type="PROSITE" id="PS00292">
    <property type="entry name" value="CYCLINS"/>
    <property type="match status" value="1"/>
</dbReference>
<dbReference type="FunFam" id="1.10.472.10:FF:000001">
    <property type="entry name" value="G2/mitotic-specific cyclin"/>
    <property type="match status" value="1"/>
</dbReference>
<feature type="domain" description="Cyclin-like" evidence="7">
    <location>
        <begin position="315"/>
        <end position="400"/>
    </location>
</feature>
<keyword evidence="4" id="KW-0131">Cell cycle</keyword>
<evidence type="ECO:0000256" key="2">
    <source>
        <dbReference type="ARBA" id="ARBA00022618"/>
    </source>
</evidence>
<dbReference type="SMART" id="SM00385">
    <property type="entry name" value="CYCLIN"/>
    <property type="match status" value="1"/>
</dbReference>
<keyword evidence="3 5" id="KW-0195">Cyclin</keyword>
<keyword evidence="9" id="KW-1185">Reference proteome</keyword>
<feature type="compositionally biased region" description="Basic residues" evidence="6">
    <location>
        <begin position="172"/>
        <end position="184"/>
    </location>
</feature>
<dbReference type="InterPro" id="IPR039361">
    <property type="entry name" value="Cyclin"/>
</dbReference>
<dbReference type="InterPro" id="IPR048258">
    <property type="entry name" value="Cyclins_cyclin-box"/>
</dbReference>
<dbReference type="GO" id="GO:0051301">
    <property type="term" value="P:cell division"/>
    <property type="evidence" value="ECO:0007669"/>
    <property type="project" value="UniProtKB-KW"/>
</dbReference>
<comment type="similarity">
    <text evidence="1">Belongs to the cyclin family. Cyclin AB subfamily.</text>
</comment>
<reference evidence="8" key="1">
    <citation type="submission" date="2025-08" db="UniProtKB">
        <authorList>
            <consortium name="Ensembl"/>
        </authorList>
    </citation>
    <scope>IDENTIFICATION</scope>
</reference>
<accession>A0A8C4N902</accession>
<sequence>MMRTAFPAILRTTYWAEAACRPRRSPHKESVLEAQRSGVHETRVQLSFTPSGSKAKLCLRRRCAPPPSRASASLAPPTKLPIAAYFSSTTFGAVLSFATKASRSITDNLNSRHSLSAVSRGEVFKPCACALRLVPVVLRAPRSPRTVLLAADKLLRSTCRDMQRSESDGKMSRRRNGLQLKHRSSSGAEPFVLQTRKRKAETLTELQPLLDEHSSWKKRHLEVEWSNKTPSPCRLLPTPQKDDNPLPESTRFTQYRFNNLFLNHDRPQPLPKLSWANSEEVWSNLLKKEQTYIRDKNALLRHPALQPRMRAILLDWLIEVCEVYRLRRETFYLAQDFFDRFLSTQQGLEKTMLQLIGITSLFIAAKAEEIYPPKLVQFAYVTDGACTDDEILRMELILLKALQWSLCPVTVNCWLNLYLQIATKPDCSEVLVPHYSQETFIRIAQLHKEFGCRRTPFSPSSLRHIDTISIQTNSLSNSIHLGRVSEGWRSGVESSGASAHHRGVLFTCTTWPKVCGHPF</sequence>
<dbReference type="InterPro" id="IPR013763">
    <property type="entry name" value="Cyclin-like_dom"/>
</dbReference>
<feature type="compositionally biased region" description="Basic and acidic residues" evidence="6">
    <location>
        <begin position="160"/>
        <end position="171"/>
    </location>
</feature>
<evidence type="ECO:0000313" key="9">
    <source>
        <dbReference type="Proteomes" id="UP000694388"/>
    </source>
</evidence>
<evidence type="ECO:0000259" key="7">
    <source>
        <dbReference type="SMART" id="SM00385"/>
    </source>
</evidence>
<evidence type="ECO:0000256" key="1">
    <source>
        <dbReference type="ARBA" id="ARBA00006955"/>
    </source>
</evidence>
<dbReference type="InterPro" id="IPR006671">
    <property type="entry name" value="Cyclin_N"/>
</dbReference>
<organism evidence="8 9">
    <name type="scientific">Eptatretus burgeri</name>
    <name type="common">Inshore hagfish</name>
    <dbReference type="NCBI Taxonomy" id="7764"/>
    <lineage>
        <taxon>Eukaryota</taxon>
        <taxon>Metazoa</taxon>
        <taxon>Chordata</taxon>
        <taxon>Craniata</taxon>
        <taxon>Vertebrata</taxon>
        <taxon>Cyclostomata</taxon>
        <taxon>Myxini</taxon>
        <taxon>Myxiniformes</taxon>
        <taxon>Myxinidae</taxon>
        <taxon>Eptatretinae</taxon>
        <taxon>Eptatretus</taxon>
    </lineage>
</organism>
<protein>
    <submittedName>
        <fullName evidence="8">Cyclin E1</fullName>
    </submittedName>
</protein>
<feature type="region of interest" description="Disordered" evidence="6">
    <location>
        <begin position="160"/>
        <end position="188"/>
    </location>
</feature>
<evidence type="ECO:0000256" key="5">
    <source>
        <dbReference type="RuleBase" id="RU000383"/>
    </source>
</evidence>
<reference evidence="8" key="2">
    <citation type="submission" date="2025-09" db="UniProtKB">
        <authorList>
            <consortium name="Ensembl"/>
        </authorList>
    </citation>
    <scope>IDENTIFICATION</scope>
</reference>
<proteinExistence type="inferred from homology"/>
<dbReference type="Pfam" id="PF00134">
    <property type="entry name" value="Cyclin_N"/>
    <property type="match status" value="1"/>
</dbReference>
<evidence type="ECO:0000313" key="8">
    <source>
        <dbReference type="Ensembl" id="ENSEBUP00000004228.1"/>
    </source>
</evidence>
<evidence type="ECO:0000256" key="3">
    <source>
        <dbReference type="ARBA" id="ARBA00023127"/>
    </source>
</evidence>
<name>A0A8C4N902_EPTBU</name>
<dbReference type="Proteomes" id="UP000694388">
    <property type="component" value="Unplaced"/>
</dbReference>